<evidence type="ECO:0000259" key="3">
    <source>
        <dbReference type="Pfam" id="PF12588"/>
    </source>
</evidence>
<evidence type="ECO:0000313" key="4">
    <source>
        <dbReference type="EMBL" id="KAK7706414.1"/>
    </source>
</evidence>
<accession>A0ABR1NLY7</accession>
<dbReference type="EMBL" id="JAKNSF020000219">
    <property type="protein sequence ID" value="KAK7706414.1"/>
    <property type="molecule type" value="Genomic_DNA"/>
</dbReference>
<dbReference type="PANTHER" id="PTHR10067">
    <property type="entry name" value="PHOSPHATIDYLSERINE DECARBOXYLASE"/>
    <property type="match status" value="1"/>
</dbReference>
<proteinExistence type="predicted"/>
<organism evidence="4 5">
    <name type="scientific">Diaporthe eres</name>
    <name type="common">Phomopsis oblonga</name>
    <dbReference type="NCBI Taxonomy" id="83184"/>
    <lineage>
        <taxon>Eukaryota</taxon>
        <taxon>Fungi</taxon>
        <taxon>Dikarya</taxon>
        <taxon>Ascomycota</taxon>
        <taxon>Pezizomycotina</taxon>
        <taxon>Sordariomycetes</taxon>
        <taxon>Sordariomycetidae</taxon>
        <taxon>Diaporthales</taxon>
        <taxon>Diaporthaceae</taxon>
        <taxon>Diaporthe</taxon>
        <taxon>Diaporthe eres species complex</taxon>
    </lineage>
</organism>
<sequence length="457" mass="49756">MTISRLQAVPHSQSLGSWLPRDRRTIQTWVAQKAQAALTAPDGKLLEGGARLNPSLAKFQKIVVESPYLLKLANDMFTEASSKYPEDPVGNCAIKSFSQFISVLGIVIQSGPEFFHKAEPKTAMDYIGFPINALLDWPMGTVSGYELFLQRSVNDALREVLCSWGTLLGTPDSKACLDGWLSDPAQEMIAAAANIGGTGYTFKELFVCPDPSGAHLGFRSWDDFFVRQFRDGVRPVAAPDDGGPDPLSQDPTLVITNACESAPLRVRTEVRLLDTFYLKGQPYSLGNMLNCGERAAEFVGGTVYQAFLSALSYHRWHAPVSGRVVGIESVPGTYYSENWYEGLAGAQVPDPVAACNSQPYLSAVATRTIIYIEARNPKIGLMAIVLIGMAEASSCEVTVKEGEDITKGQELGMFHFGGSSYCMVFRPGVGIHFVHPGPWDMDHEKNFAVRSALAVVV</sequence>
<name>A0ABR1NLY7_DIAER</name>
<comment type="caution">
    <text evidence="4">The sequence shown here is derived from an EMBL/GenBank/DDBJ whole genome shotgun (WGS) entry which is preliminary data.</text>
</comment>
<gene>
    <name evidence="4" type="ORF">SLS63_013977</name>
</gene>
<dbReference type="Pfam" id="PF12588">
    <property type="entry name" value="PSDC"/>
    <property type="match status" value="1"/>
</dbReference>
<dbReference type="InterPro" id="IPR003817">
    <property type="entry name" value="PS_Dcarbxylase"/>
</dbReference>
<dbReference type="Proteomes" id="UP001430848">
    <property type="component" value="Unassembled WGS sequence"/>
</dbReference>
<protein>
    <recommendedName>
        <fullName evidence="3">L-tryptophan decarboxylase PsiD-like domain-containing protein</fullName>
    </recommendedName>
</protein>
<keyword evidence="1" id="KW-0210">Decarboxylase</keyword>
<evidence type="ECO:0000256" key="1">
    <source>
        <dbReference type="ARBA" id="ARBA00022793"/>
    </source>
</evidence>
<dbReference type="InterPro" id="IPR022237">
    <property type="entry name" value="PsiD-like"/>
</dbReference>
<keyword evidence="2" id="KW-0456">Lyase</keyword>
<dbReference type="Pfam" id="PF02666">
    <property type="entry name" value="PS_Dcarbxylase"/>
    <property type="match status" value="1"/>
</dbReference>
<reference evidence="4 5" key="1">
    <citation type="submission" date="2024-02" db="EMBL/GenBank/DDBJ databases">
        <title>De novo assembly and annotation of 12 fungi associated with fruit tree decline syndrome in Ontario, Canada.</title>
        <authorList>
            <person name="Sulman M."/>
            <person name="Ellouze W."/>
            <person name="Ilyukhin E."/>
        </authorList>
    </citation>
    <scope>NUCLEOTIDE SEQUENCE [LARGE SCALE GENOMIC DNA]</scope>
    <source>
        <strain evidence="4 5">M169</strain>
    </source>
</reference>
<evidence type="ECO:0000256" key="2">
    <source>
        <dbReference type="ARBA" id="ARBA00023239"/>
    </source>
</evidence>
<evidence type="ECO:0000313" key="5">
    <source>
        <dbReference type="Proteomes" id="UP001430848"/>
    </source>
</evidence>
<keyword evidence="5" id="KW-1185">Reference proteome</keyword>
<dbReference type="PANTHER" id="PTHR10067:SF9">
    <property type="entry name" value="PHOSPHATIDYLSERINE DECARBOXYLASE FAMILY PROTEIN (AFU_ORTHOLOGUE AFUA_7G01730)"/>
    <property type="match status" value="1"/>
</dbReference>
<feature type="domain" description="L-tryptophan decarboxylase PsiD-like" evidence="3">
    <location>
        <begin position="54"/>
        <end position="188"/>
    </location>
</feature>